<sequence>MYILSVASFIFGVILGCNFRAYILAPSCAVVAFATLAVAIFVGERFSHAATYAALFLTLLQFGYLFGVIGWSIAAKLQKRRAERTSPPRKAPAA</sequence>
<feature type="transmembrane region" description="Helical" evidence="1">
    <location>
        <begin position="49"/>
        <end position="74"/>
    </location>
</feature>
<keyword evidence="1" id="KW-0472">Membrane</keyword>
<organism evidence="2 3">
    <name type="scientific">Methylocella silvestris (strain DSM 15510 / CIP 108128 / LMG 27833 / NCIMB 13906 / BL2)</name>
    <dbReference type="NCBI Taxonomy" id="395965"/>
    <lineage>
        <taxon>Bacteria</taxon>
        <taxon>Pseudomonadati</taxon>
        <taxon>Pseudomonadota</taxon>
        <taxon>Alphaproteobacteria</taxon>
        <taxon>Hyphomicrobiales</taxon>
        <taxon>Beijerinckiaceae</taxon>
        <taxon>Methylocella</taxon>
    </lineage>
</organism>
<evidence type="ECO:0000313" key="2">
    <source>
        <dbReference type="EMBL" id="ACK51673.1"/>
    </source>
</evidence>
<protein>
    <submittedName>
        <fullName evidence="2">Uncharacterized protein</fullName>
    </submittedName>
</protein>
<name>B8ERX5_METSB</name>
<feature type="transmembrane region" description="Helical" evidence="1">
    <location>
        <begin position="21"/>
        <end position="43"/>
    </location>
</feature>
<dbReference type="AlphaFoldDB" id="B8ERX5"/>
<proteinExistence type="predicted"/>
<evidence type="ECO:0000313" key="3">
    <source>
        <dbReference type="Proteomes" id="UP000002257"/>
    </source>
</evidence>
<evidence type="ECO:0000256" key="1">
    <source>
        <dbReference type="SAM" id="Phobius"/>
    </source>
</evidence>
<accession>B8ERX5</accession>
<keyword evidence="1" id="KW-0812">Transmembrane</keyword>
<keyword evidence="1" id="KW-1133">Transmembrane helix</keyword>
<keyword evidence="3" id="KW-1185">Reference proteome</keyword>
<dbReference type="KEGG" id="msl:Msil_2752"/>
<dbReference type="OrthoDB" id="8462159at2"/>
<dbReference type="Proteomes" id="UP000002257">
    <property type="component" value="Chromosome"/>
</dbReference>
<dbReference type="STRING" id="395965.Msil_2752"/>
<dbReference type="EMBL" id="CP001280">
    <property type="protein sequence ID" value="ACK51673.1"/>
    <property type="molecule type" value="Genomic_DNA"/>
</dbReference>
<gene>
    <name evidence="2" type="ordered locus">Msil_2752</name>
</gene>
<dbReference type="HOGENOM" id="CLU_2382853_0_0_5"/>
<reference evidence="2 3" key="1">
    <citation type="journal article" date="2010" name="J. Bacteriol.">
        <title>Complete genome sequence of the aerobic facultative methanotroph Methylocella silvestris BL2.</title>
        <authorList>
            <person name="Chen Y."/>
            <person name="Crombie A."/>
            <person name="Rahman M.T."/>
            <person name="Dedysh S.N."/>
            <person name="Liesack W."/>
            <person name="Stott M.B."/>
            <person name="Alam M."/>
            <person name="Theisen A.R."/>
            <person name="Murrell J.C."/>
            <person name="Dunfield P.F."/>
        </authorList>
    </citation>
    <scope>NUCLEOTIDE SEQUENCE [LARGE SCALE GENOMIC DNA]</scope>
    <source>
        <strain evidence="3">DSM 15510 / CIP 108128 / LMG 27833 / NCIMB 13906 / BL2</strain>
    </source>
</reference>